<evidence type="ECO:0000256" key="1">
    <source>
        <dbReference type="SAM" id="SignalP"/>
    </source>
</evidence>
<reference evidence="2" key="1">
    <citation type="submission" date="2016-04" db="EMBL/GenBank/DDBJ databases">
        <authorList>
            <person name="Nguyen H.D."/>
            <person name="Samba Siva P."/>
            <person name="Cullis J."/>
            <person name="Levesque C.A."/>
            <person name="Hambleton S."/>
        </authorList>
    </citation>
    <scope>NUCLEOTIDE SEQUENCE</scope>
    <source>
        <strain evidence="2">DAOMC 236422</strain>
    </source>
</reference>
<feature type="signal peptide" evidence="1">
    <location>
        <begin position="1"/>
        <end position="22"/>
    </location>
</feature>
<accession>A0A8X7T751</accession>
<dbReference type="EMBL" id="LWDG02000019">
    <property type="protein sequence ID" value="KAE8271407.1"/>
    <property type="molecule type" value="Genomic_DNA"/>
</dbReference>
<name>A0A8X7T751_9BASI</name>
<evidence type="ECO:0000313" key="2">
    <source>
        <dbReference type="EMBL" id="KAE8271407.1"/>
    </source>
</evidence>
<dbReference type="AlphaFoldDB" id="A0A8X7T751"/>
<evidence type="ECO:0008006" key="4">
    <source>
        <dbReference type="Google" id="ProtNLM"/>
    </source>
</evidence>
<keyword evidence="1" id="KW-0732">Signal</keyword>
<evidence type="ECO:0000313" key="3">
    <source>
        <dbReference type="Proteomes" id="UP000078113"/>
    </source>
</evidence>
<reference evidence="2" key="2">
    <citation type="journal article" date="2019" name="IMA Fungus">
        <title>Genome sequencing and comparison of five Tilletia species to identify candidate genes for the detection of regulated species infecting wheat.</title>
        <authorList>
            <person name="Nguyen H.D.T."/>
            <person name="Sultana T."/>
            <person name="Kesanakurti P."/>
            <person name="Hambleton S."/>
        </authorList>
    </citation>
    <scope>NUCLEOTIDE SEQUENCE</scope>
    <source>
        <strain evidence="2">DAOMC 236422</strain>
    </source>
</reference>
<sequence>MQFFLATMTLATSLLLTSASAAASCSTTGKVFCLPIKTGTLVATDSNGHERYGAFEGSKNQVGKDVLDLGFYGGVSPAQQFTFEACASQYTGYTPVLGDTTTFFGHLVTNQTACVTAAPFPFKNYFTSPTAANCSRADDASQLAQTWSLTIGKSATGEREYQLKFIGARKSDPPTANEYGFHGIYAAESPVSALVPFLFYAPPSSIVNGQEDDADVYTFKLA</sequence>
<keyword evidence="3" id="KW-1185">Reference proteome</keyword>
<organism evidence="2 3">
    <name type="scientific">Tilletia walkeri</name>
    <dbReference type="NCBI Taxonomy" id="117179"/>
    <lineage>
        <taxon>Eukaryota</taxon>
        <taxon>Fungi</taxon>
        <taxon>Dikarya</taxon>
        <taxon>Basidiomycota</taxon>
        <taxon>Ustilaginomycotina</taxon>
        <taxon>Exobasidiomycetes</taxon>
        <taxon>Tilletiales</taxon>
        <taxon>Tilletiaceae</taxon>
        <taxon>Tilletia</taxon>
    </lineage>
</organism>
<comment type="caution">
    <text evidence="2">The sequence shown here is derived from an EMBL/GenBank/DDBJ whole genome shotgun (WGS) entry which is preliminary data.</text>
</comment>
<protein>
    <recommendedName>
        <fullName evidence="4">Ubiquitin 3 binding protein But2 C-terminal domain-containing protein</fullName>
    </recommendedName>
</protein>
<gene>
    <name evidence="2" type="ORF">A4X09_0g928</name>
</gene>
<feature type="chain" id="PRO_5036501498" description="Ubiquitin 3 binding protein But2 C-terminal domain-containing protein" evidence="1">
    <location>
        <begin position="23"/>
        <end position="222"/>
    </location>
</feature>
<proteinExistence type="predicted"/>
<dbReference type="Proteomes" id="UP000078113">
    <property type="component" value="Unassembled WGS sequence"/>
</dbReference>